<gene>
    <name evidence="10" type="ORF">PFR_JS10_1683</name>
    <name evidence="11" type="ORF">PFR_JS23_1776</name>
</gene>
<evidence type="ECO:0000256" key="5">
    <source>
        <dbReference type="ARBA" id="ARBA00022989"/>
    </source>
</evidence>
<feature type="transmembrane region" description="Helical" evidence="7">
    <location>
        <begin position="33"/>
        <end position="54"/>
    </location>
</feature>
<organism evidence="10">
    <name type="scientific">Propionibacterium freudenreichii</name>
    <dbReference type="NCBI Taxonomy" id="1744"/>
    <lineage>
        <taxon>Bacteria</taxon>
        <taxon>Bacillati</taxon>
        <taxon>Actinomycetota</taxon>
        <taxon>Actinomycetes</taxon>
        <taxon>Propionibacteriales</taxon>
        <taxon>Propionibacteriaceae</taxon>
        <taxon>Propionibacterium</taxon>
    </lineage>
</organism>
<dbReference type="Gene3D" id="3.30.70.1350">
    <property type="entry name" value="Cation efflux protein, cytoplasmic domain"/>
    <property type="match status" value="1"/>
</dbReference>
<keyword evidence="4 7" id="KW-0812">Transmembrane</keyword>
<dbReference type="EMBL" id="LT618793">
    <property type="protein sequence ID" value="SCQ80857.1"/>
    <property type="molecule type" value="Genomic_DNA"/>
</dbReference>
<dbReference type="EMBL" id="LT576035">
    <property type="protein sequence ID" value="SBN39326.1"/>
    <property type="molecule type" value="Genomic_DNA"/>
</dbReference>
<comment type="similarity">
    <text evidence="2">Belongs to the cation diffusion facilitator (CDF) transporter (TC 2.A.4) family.</text>
</comment>
<evidence type="ECO:0000256" key="3">
    <source>
        <dbReference type="ARBA" id="ARBA00022448"/>
    </source>
</evidence>
<feature type="domain" description="Cation efflux protein transmembrane" evidence="8">
    <location>
        <begin position="35"/>
        <end position="228"/>
    </location>
</feature>
<name>A0A2C7ASR6_9ACTN</name>
<evidence type="ECO:0000313" key="12">
    <source>
        <dbReference type="Proteomes" id="UP000250080"/>
    </source>
</evidence>
<proteinExistence type="inferred from homology"/>
<evidence type="ECO:0000256" key="4">
    <source>
        <dbReference type="ARBA" id="ARBA00022692"/>
    </source>
</evidence>
<dbReference type="PANTHER" id="PTHR43840:SF15">
    <property type="entry name" value="MITOCHONDRIAL METAL TRANSPORTER 1-RELATED"/>
    <property type="match status" value="1"/>
</dbReference>
<protein>
    <submittedName>
        <fullName evidence="10">Cation diffusion facilitator family transporter</fullName>
    </submittedName>
</protein>
<evidence type="ECO:0000259" key="9">
    <source>
        <dbReference type="Pfam" id="PF16916"/>
    </source>
</evidence>
<evidence type="ECO:0000256" key="2">
    <source>
        <dbReference type="ARBA" id="ARBA00008114"/>
    </source>
</evidence>
<dbReference type="GO" id="GO:0005886">
    <property type="term" value="C:plasma membrane"/>
    <property type="evidence" value="ECO:0007669"/>
    <property type="project" value="TreeGrafter"/>
</dbReference>
<sequence>MARVTNVTSTEKASPMRETIAGRYAAPVDLSKFAWLSIAAAVVTIVLKSGAAWLTGSVGLLSDALESVVNLVAAIFALVALKVSIKPPDSNHPFGHSKAEYFSAAFEGIMIFVAAVVIIYSAVERILNPRMPEQLGFGLLISVVASLINGGVGFLLIRAGKQRRSATLSADGRHLMTDVVTSVAVIIGVGLVALTNLQVLDPIVAILAGINILWTGWRLIRSSSEGLMDIALPPEDEAKIEGVLDRFRADGEIDFHAVRTRESGNRRFMEMHVLVPDEWSVKRAHDLAEDVIDELVKVEPDLRVSAHLEPKSDPRSYEDIDI</sequence>
<keyword evidence="3" id="KW-0813">Transport</keyword>
<dbReference type="InterPro" id="IPR036837">
    <property type="entry name" value="Cation_efflux_CTD_sf"/>
</dbReference>
<feature type="transmembrane region" description="Helical" evidence="7">
    <location>
        <begin position="60"/>
        <end position="81"/>
    </location>
</feature>
<dbReference type="SUPFAM" id="SSF161111">
    <property type="entry name" value="Cation efflux protein transmembrane domain-like"/>
    <property type="match status" value="1"/>
</dbReference>
<keyword evidence="5 7" id="KW-1133">Transmembrane helix</keyword>
<dbReference type="InterPro" id="IPR027470">
    <property type="entry name" value="Cation_efflux_CTD"/>
</dbReference>
<dbReference type="Proteomes" id="UP000250080">
    <property type="component" value="Chromosome I"/>
</dbReference>
<dbReference type="InterPro" id="IPR002524">
    <property type="entry name" value="Cation_efflux"/>
</dbReference>
<dbReference type="GO" id="GO:0015093">
    <property type="term" value="F:ferrous iron transmembrane transporter activity"/>
    <property type="evidence" value="ECO:0007669"/>
    <property type="project" value="TreeGrafter"/>
</dbReference>
<dbReference type="RefSeq" id="WP_013160424.1">
    <property type="nucleotide sequence ID" value="NZ_CCYN01000004.1"/>
</dbReference>
<dbReference type="InterPro" id="IPR050291">
    <property type="entry name" value="CDF_Transporter"/>
</dbReference>
<dbReference type="Gene3D" id="1.20.1510.10">
    <property type="entry name" value="Cation efflux protein transmembrane domain"/>
    <property type="match status" value="1"/>
</dbReference>
<dbReference type="Pfam" id="PF01545">
    <property type="entry name" value="Cation_efflux"/>
    <property type="match status" value="1"/>
</dbReference>
<evidence type="ECO:0000313" key="10">
    <source>
        <dbReference type="EMBL" id="SBN39326.1"/>
    </source>
</evidence>
<dbReference type="PANTHER" id="PTHR43840">
    <property type="entry name" value="MITOCHONDRIAL METAL TRANSPORTER 1-RELATED"/>
    <property type="match status" value="1"/>
</dbReference>
<dbReference type="OMA" id="VHIRMEN"/>
<accession>A0A2C7ASR6</accession>
<dbReference type="SUPFAM" id="SSF160240">
    <property type="entry name" value="Cation efflux protein cytoplasmic domain-like"/>
    <property type="match status" value="1"/>
</dbReference>
<dbReference type="NCBIfam" id="TIGR01297">
    <property type="entry name" value="CDF"/>
    <property type="match status" value="1"/>
</dbReference>
<feature type="domain" description="Cation efflux protein cytoplasmic" evidence="9">
    <location>
        <begin position="232"/>
        <end position="310"/>
    </location>
</feature>
<dbReference type="InterPro" id="IPR027469">
    <property type="entry name" value="Cation_efflux_TMD_sf"/>
</dbReference>
<evidence type="ECO:0000256" key="6">
    <source>
        <dbReference type="ARBA" id="ARBA00023136"/>
    </source>
</evidence>
<keyword evidence="6 7" id="KW-0472">Membrane</keyword>
<evidence type="ECO:0000256" key="1">
    <source>
        <dbReference type="ARBA" id="ARBA00004141"/>
    </source>
</evidence>
<feature type="transmembrane region" description="Helical" evidence="7">
    <location>
        <begin position="203"/>
        <end position="220"/>
    </location>
</feature>
<dbReference type="GO" id="GO:0015086">
    <property type="term" value="F:cadmium ion transmembrane transporter activity"/>
    <property type="evidence" value="ECO:0007669"/>
    <property type="project" value="TreeGrafter"/>
</dbReference>
<feature type="transmembrane region" description="Helical" evidence="7">
    <location>
        <begin position="135"/>
        <end position="157"/>
    </location>
</feature>
<feature type="transmembrane region" description="Helical" evidence="7">
    <location>
        <begin position="178"/>
        <end position="197"/>
    </location>
</feature>
<evidence type="ECO:0000256" key="7">
    <source>
        <dbReference type="SAM" id="Phobius"/>
    </source>
</evidence>
<feature type="transmembrane region" description="Helical" evidence="7">
    <location>
        <begin position="101"/>
        <end position="123"/>
    </location>
</feature>
<dbReference type="GO" id="GO:0006882">
    <property type="term" value="P:intracellular zinc ion homeostasis"/>
    <property type="evidence" value="ECO:0007669"/>
    <property type="project" value="TreeGrafter"/>
</dbReference>
<evidence type="ECO:0000313" key="11">
    <source>
        <dbReference type="EMBL" id="SCQ80857.1"/>
    </source>
</evidence>
<reference evidence="10" key="1">
    <citation type="submission" date="2016-05" db="EMBL/GenBank/DDBJ databases">
        <authorList>
            <person name="Lavstsen T."/>
            <person name="Jespersen J.S."/>
        </authorList>
    </citation>
    <scope>NUCLEOTIDE SEQUENCE</scope>
    <source>
        <strain evidence="10">PFRJS10</strain>
    </source>
</reference>
<reference evidence="11 12" key="2">
    <citation type="submission" date="2016-09" db="EMBL/GenBank/DDBJ databases">
        <authorList>
            <person name="Laine KS P."/>
        </authorList>
    </citation>
    <scope>NUCLEOTIDE SEQUENCE [LARGE SCALE GENOMIC DNA]</scope>
    <source>
        <strain evidence="11">PFRJS-23</strain>
    </source>
</reference>
<comment type="subcellular location">
    <subcellularLocation>
        <location evidence="1">Membrane</location>
        <topology evidence="1">Multi-pass membrane protein</topology>
    </subcellularLocation>
</comment>
<evidence type="ECO:0000259" key="8">
    <source>
        <dbReference type="Pfam" id="PF01545"/>
    </source>
</evidence>
<dbReference type="AlphaFoldDB" id="A0A2C7ASR6"/>
<dbReference type="InterPro" id="IPR058533">
    <property type="entry name" value="Cation_efflux_TM"/>
</dbReference>
<dbReference type="Pfam" id="PF16916">
    <property type="entry name" value="ZT_dimer"/>
    <property type="match status" value="1"/>
</dbReference>
<dbReference type="GO" id="GO:0015341">
    <property type="term" value="F:zinc efflux antiporter activity"/>
    <property type="evidence" value="ECO:0007669"/>
    <property type="project" value="TreeGrafter"/>
</dbReference>
<dbReference type="GeneID" id="61222792"/>